<evidence type="ECO:0000313" key="5">
    <source>
        <dbReference type="EMBL" id="ERT65829.1"/>
    </source>
</evidence>
<protein>
    <recommendedName>
        <fullName evidence="7">5'-nucleotidase protein</fullName>
    </recommendedName>
</protein>
<dbReference type="Pfam" id="PF00149">
    <property type="entry name" value="Metallophos"/>
    <property type="match status" value="1"/>
</dbReference>
<dbReference type="EMBL" id="AXZF01000159">
    <property type="protein sequence ID" value="ERT65829.1"/>
    <property type="molecule type" value="Genomic_DNA"/>
</dbReference>
<dbReference type="RefSeq" id="WP_023052268.1">
    <property type="nucleotide sequence ID" value="NZ_CP173063.2"/>
</dbReference>
<accession>U7V3T9</accession>
<organism evidence="5 6">
    <name type="scientific">Cetobacterium somerae ATCC BAA-474</name>
    <dbReference type="NCBI Taxonomy" id="1319815"/>
    <lineage>
        <taxon>Bacteria</taxon>
        <taxon>Fusobacteriati</taxon>
        <taxon>Fusobacteriota</taxon>
        <taxon>Fusobacteriia</taxon>
        <taxon>Fusobacteriales</taxon>
        <taxon>Fusobacteriaceae</taxon>
        <taxon>Cetobacterium</taxon>
    </lineage>
</organism>
<keyword evidence="2" id="KW-0378">Hydrolase</keyword>
<sequence>MIFDNTNYDLTFVHLNDIHGRVNGENNSISFPKLFTFLESLRNNKKNGKVFLIDSGDTLHGTPFANFSKGESIITLFNALKFDYVTIGNHDFNYGFNHLKSLINLQTYKTLALNLIDKNNNTNILPYDIVTFNKFNICFFGLLTPETYYKTNSKNIINLEFTNPEESVKNLLNNLENKNIDLFVGITHLGCDKSTKIINQSFNLANNFSKIDIIFDGHSHTEIKEKCIVNNTLISQAGSYNKNIAIIQLNLNDKKSKWKYKLMSSNDLDYYENNFYIENIIANIQNTQNSISKTTIAYSKFPLIGDRESVRCKETNLTQLITDAILWKTNSDAVLINGGSIRESISQGYITIEDIFKSIPFNNHIVTKKIKGSNLKEALENGLKAFPEPLGAMAQVSGMRVVFNPNNPPYKRVSEIYIKNNPIILDNYYNIAVTDFMSSGGEEYTSLIQGENINYYSSVEDIVIDYLKNIKIEISGSN</sequence>
<dbReference type="Pfam" id="PF02872">
    <property type="entry name" value="5_nucleotid_C"/>
    <property type="match status" value="1"/>
</dbReference>
<keyword evidence="1" id="KW-0732">Signal</keyword>
<keyword evidence="2" id="KW-0547">Nucleotide-binding</keyword>
<dbReference type="Gene3D" id="3.60.21.10">
    <property type="match status" value="1"/>
</dbReference>
<dbReference type="GO" id="GO:0009166">
    <property type="term" value="P:nucleotide catabolic process"/>
    <property type="evidence" value="ECO:0007669"/>
    <property type="project" value="InterPro"/>
</dbReference>
<proteinExistence type="inferred from homology"/>
<dbReference type="InterPro" id="IPR004843">
    <property type="entry name" value="Calcineurin-like_PHP"/>
</dbReference>
<dbReference type="InterPro" id="IPR008334">
    <property type="entry name" value="5'-Nucleotdase_C"/>
</dbReference>
<evidence type="ECO:0000256" key="1">
    <source>
        <dbReference type="ARBA" id="ARBA00022729"/>
    </source>
</evidence>
<keyword evidence="6" id="KW-1185">Reference proteome</keyword>
<evidence type="ECO:0000259" key="3">
    <source>
        <dbReference type="Pfam" id="PF00149"/>
    </source>
</evidence>
<reference evidence="5 6" key="1">
    <citation type="submission" date="2013-08" db="EMBL/GenBank/DDBJ databases">
        <authorList>
            <person name="Weinstock G."/>
            <person name="Sodergren E."/>
            <person name="Wylie T."/>
            <person name="Fulton L."/>
            <person name="Fulton R."/>
            <person name="Fronick C."/>
            <person name="O'Laughlin M."/>
            <person name="Godfrey J."/>
            <person name="Miner T."/>
            <person name="Herter B."/>
            <person name="Appelbaum E."/>
            <person name="Cordes M."/>
            <person name="Lek S."/>
            <person name="Wollam A."/>
            <person name="Pepin K.H."/>
            <person name="Palsikar V.B."/>
            <person name="Mitreva M."/>
            <person name="Wilson R.K."/>
        </authorList>
    </citation>
    <scope>NUCLEOTIDE SEQUENCE [LARGE SCALE GENOMIC DNA]</scope>
    <source>
        <strain evidence="5 6">ATCC BAA-474</strain>
    </source>
</reference>
<dbReference type="PRINTS" id="PR01607">
    <property type="entry name" value="APYRASEFAMLY"/>
</dbReference>
<evidence type="ECO:0000259" key="4">
    <source>
        <dbReference type="Pfam" id="PF02872"/>
    </source>
</evidence>
<dbReference type="PANTHER" id="PTHR11575:SF24">
    <property type="entry name" value="5'-NUCLEOTIDASE"/>
    <property type="match status" value="1"/>
</dbReference>
<evidence type="ECO:0008006" key="7">
    <source>
        <dbReference type="Google" id="ProtNLM"/>
    </source>
</evidence>
<dbReference type="eggNOG" id="COG0737">
    <property type="taxonomic scope" value="Bacteria"/>
</dbReference>
<dbReference type="AlphaFoldDB" id="U7V3T9"/>
<name>U7V3T9_9FUSO</name>
<dbReference type="InterPro" id="IPR006179">
    <property type="entry name" value="5_nucleotidase/apyrase"/>
</dbReference>
<feature type="domain" description="Calcineurin-like phosphoesterase" evidence="3">
    <location>
        <begin position="11"/>
        <end position="221"/>
    </location>
</feature>
<gene>
    <name evidence="5" type="ORF">HMPREF0202_02740</name>
</gene>
<dbReference type="HOGENOM" id="CLU_005854_7_3_0"/>
<comment type="similarity">
    <text evidence="2">Belongs to the 5'-nucleotidase family.</text>
</comment>
<dbReference type="CDD" id="cd00845">
    <property type="entry name" value="MPP_UshA_N_like"/>
    <property type="match status" value="1"/>
</dbReference>
<dbReference type="GO" id="GO:0016787">
    <property type="term" value="F:hydrolase activity"/>
    <property type="evidence" value="ECO:0007669"/>
    <property type="project" value="UniProtKB-KW"/>
</dbReference>
<dbReference type="Proteomes" id="UP000017081">
    <property type="component" value="Unassembled WGS sequence"/>
</dbReference>
<dbReference type="GO" id="GO:0000166">
    <property type="term" value="F:nucleotide binding"/>
    <property type="evidence" value="ECO:0007669"/>
    <property type="project" value="UniProtKB-KW"/>
</dbReference>
<dbReference type="InterPro" id="IPR029052">
    <property type="entry name" value="Metallo-depent_PP-like"/>
</dbReference>
<dbReference type="Gene3D" id="3.90.780.10">
    <property type="entry name" value="5'-Nucleotidase, C-terminal domain"/>
    <property type="match status" value="1"/>
</dbReference>
<dbReference type="SUPFAM" id="SSF55816">
    <property type="entry name" value="5'-nucleotidase (syn. UDP-sugar hydrolase), C-terminal domain"/>
    <property type="match status" value="1"/>
</dbReference>
<evidence type="ECO:0000313" key="6">
    <source>
        <dbReference type="Proteomes" id="UP000017081"/>
    </source>
</evidence>
<feature type="domain" description="5'-Nucleotidase C-terminal" evidence="4">
    <location>
        <begin position="306"/>
        <end position="446"/>
    </location>
</feature>
<dbReference type="InterPro" id="IPR036907">
    <property type="entry name" value="5'-Nucleotdase_C_sf"/>
</dbReference>
<comment type="caution">
    <text evidence="5">The sequence shown here is derived from an EMBL/GenBank/DDBJ whole genome shotgun (WGS) entry which is preliminary data.</text>
</comment>
<evidence type="ECO:0000256" key="2">
    <source>
        <dbReference type="RuleBase" id="RU362119"/>
    </source>
</evidence>
<dbReference type="STRING" id="1319815.HMPREF0202_02740"/>
<dbReference type="SUPFAM" id="SSF56300">
    <property type="entry name" value="Metallo-dependent phosphatases"/>
    <property type="match status" value="1"/>
</dbReference>
<dbReference type="PANTHER" id="PTHR11575">
    <property type="entry name" value="5'-NUCLEOTIDASE-RELATED"/>
    <property type="match status" value="1"/>
</dbReference>